<feature type="domain" description="ABC transmembrane type-1" evidence="11">
    <location>
        <begin position="136"/>
        <end position="334"/>
    </location>
</feature>
<evidence type="ECO:0000259" key="11">
    <source>
        <dbReference type="PROSITE" id="PS50928"/>
    </source>
</evidence>
<proteinExistence type="inferred from homology"/>
<dbReference type="InterPro" id="IPR000515">
    <property type="entry name" value="MetI-like"/>
</dbReference>
<keyword evidence="7 9" id="KW-1133">Transmembrane helix</keyword>
<feature type="region of interest" description="Disordered" evidence="10">
    <location>
        <begin position="1"/>
        <end position="69"/>
    </location>
</feature>
<gene>
    <name evidence="12" type="ORF">KFL01_26050</name>
</gene>
<evidence type="ECO:0000256" key="3">
    <source>
        <dbReference type="ARBA" id="ARBA00022448"/>
    </source>
</evidence>
<comment type="subcellular location">
    <subcellularLocation>
        <location evidence="1 9">Cell membrane</location>
        <topology evidence="1 9">Multi-pass membrane protein</topology>
    </subcellularLocation>
</comment>
<dbReference type="RefSeq" id="WP_236944964.1">
    <property type="nucleotide sequence ID" value="NZ_BJZR01000101.1"/>
</dbReference>
<evidence type="ECO:0000256" key="10">
    <source>
        <dbReference type="SAM" id="MobiDB-lite"/>
    </source>
</evidence>
<feature type="compositionally biased region" description="Polar residues" evidence="10">
    <location>
        <begin position="34"/>
        <end position="45"/>
    </location>
</feature>
<dbReference type="CDD" id="cd06261">
    <property type="entry name" value="TM_PBP2"/>
    <property type="match status" value="1"/>
</dbReference>
<evidence type="ECO:0000256" key="6">
    <source>
        <dbReference type="ARBA" id="ARBA00022692"/>
    </source>
</evidence>
<organism evidence="12 13">
    <name type="scientific">Kocuria flava</name>
    <dbReference type="NCBI Taxonomy" id="446860"/>
    <lineage>
        <taxon>Bacteria</taxon>
        <taxon>Bacillati</taxon>
        <taxon>Actinomycetota</taxon>
        <taxon>Actinomycetes</taxon>
        <taxon>Micrococcales</taxon>
        <taxon>Micrococcaceae</taxon>
        <taxon>Kocuria</taxon>
    </lineage>
</organism>
<feature type="transmembrane region" description="Helical" evidence="9">
    <location>
        <begin position="254"/>
        <end position="277"/>
    </location>
</feature>
<keyword evidence="6 9" id="KW-0812">Transmembrane</keyword>
<dbReference type="PANTHER" id="PTHR32243:SF50">
    <property type="entry name" value="MALTOSE_MALTODEXTRIN TRANSPORT SYSTEM PERMEASE PROTEIN MALG"/>
    <property type="match status" value="1"/>
</dbReference>
<evidence type="ECO:0000313" key="13">
    <source>
        <dbReference type="Proteomes" id="UP000321155"/>
    </source>
</evidence>
<comment type="similarity">
    <text evidence="2">Belongs to the binding-protein-dependent transport system permease family. MalFG subfamily.</text>
</comment>
<feature type="transmembrane region" description="Helical" evidence="9">
    <location>
        <begin position="173"/>
        <end position="199"/>
    </location>
</feature>
<dbReference type="EMBL" id="BJZR01000101">
    <property type="protein sequence ID" value="GEO93299.1"/>
    <property type="molecule type" value="Genomic_DNA"/>
</dbReference>
<accession>A0ABQ0XBQ2</accession>
<dbReference type="InterPro" id="IPR035906">
    <property type="entry name" value="MetI-like_sf"/>
</dbReference>
<evidence type="ECO:0000313" key="12">
    <source>
        <dbReference type="EMBL" id="GEO93299.1"/>
    </source>
</evidence>
<feature type="transmembrane region" description="Helical" evidence="9">
    <location>
        <begin position="135"/>
        <end position="161"/>
    </location>
</feature>
<evidence type="ECO:0000256" key="7">
    <source>
        <dbReference type="ARBA" id="ARBA00022989"/>
    </source>
</evidence>
<keyword evidence="3 9" id="KW-0813">Transport</keyword>
<keyword evidence="4" id="KW-1003">Cell membrane</keyword>
<protein>
    <submittedName>
        <fullName evidence="12">Sugar ABC transporter permease</fullName>
    </submittedName>
</protein>
<dbReference type="Proteomes" id="UP000321155">
    <property type="component" value="Unassembled WGS sequence"/>
</dbReference>
<evidence type="ECO:0000256" key="9">
    <source>
        <dbReference type="RuleBase" id="RU363032"/>
    </source>
</evidence>
<dbReference type="PROSITE" id="PS50928">
    <property type="entry name" value="ABC_TM1"/>
    <property type="match status" value="1"/>
</dbReference>
<evidence type="ECO:0000256" key="8">
    <source>
        <dbReference type="ARBA" id="ARBA00023136"/>
    </source>
</evidence>
<feature type="transmembrane region" description="Helical" evidence="9">
    <location>
        <begin position="313"/>
        <end position="334"/>
    </location>
</feature>
<evidence type="ECO:0000256" key="4">
    <source>
        <dbReference type="ARBA" id="ARBA00022475"/>
    </source>
</evidence>
<sequence>MSTPTTPTPGDRPGHDGTNGSDRAPWAAATAAPSTGTSNMIQPTDSLAPVGPRTGGSTGPGRPRRSAGQRFARGGWKHLAAIAACVFALFPLVYAFSASLSASGSLLGSNRLFSDVTGANYTNLLTDPQNPYLTWFANSMFVSVTTAVGTVLMGAAAAYAFSRFKFRSRKGGLLALLIIQMFPQLLAFVAIFLLLFAISEVYPFLGLNSRLGLVAVYLGGALGANTFLMYGFFNTIPKDLDEAATLDGASHAQIYWTMILPLVTPILVVVGMLSFIASFSDFLLAQIVLQDPDKYTLAVGLYQFVSVQFGENWGVFTAGAILAAIPVVALFLFLQRYIVSGLTGGAVKG</sequence>
<keyword evidence="8 9" id="KW-0472">Membrane</keyword>
<dbReference type="InterPro" id="IPR050901">
    <property type="entry name" value="BP-dep_ABC_trans_perm"/>
</dbReference>
<name>A0ABQ0XBQ2_9MICC</name>
<feature type="compositionally biased region" description="Low complexity" evidence="10">
    <location>
        <begin position="24"/>
        <end position="33"/>
    </location>
</feature>
<evidence type="ECO:0000256" key="1">
    <source>
        <dbReference type="ARBA" id="ARBA00004651"/>
    </source>
</evidence>
<evidence type="ECO:0000256" key="2">
    <source>
        <dbReference type="ARBA" id="ARBA00009047"/>
    </source>
</evidence>
<feature type="transmembrane region" description="Helical" evidence="9">
    <location>
        <begin position="79"/>
        <end position="97"/>
    </location>
</feature>
<reference evidence="12 13" key="1">
    <citation type="submission" date="2019-07" db="EMBL/GenBank/DDBJ databases">
        <title>Whole genome shotgun sequence of Kocuria flava NBRC 107626.</title>
        <authorList>
            <person name="Hosoyama A."/>
            <person name="Uohara A."/>
            <person name="Ohji S."/>
            <person name="Ichikawa N."/>
        </authorList>
    </citation>
    <scope>NUCLEOTIDE SEQUENCE [LARGE SCALE GENOMIC DNA]</scope>
    <source>
        <strain evidence="12 13">NBRC 107626</strain>
    </source>
</reference>
<feature type="transmembrane region" description="Helical" evidence="9">
    <location>
        <begin position="211"/>
        <end position="233"/>
    </location>
</feature>
<keyword evidence="13" id="KW-1185">Reference proteome</keyword>
<keyword evidence="5" id="KW-0762">Sugar transport</keyword>
<dbReference type="SUPFAM" id="SSF161098">
    <property type="entry name" value="MetI-like"/>
    <property type="match status" value="1"/>
</dbReference>
<dbReference type="Pfam" id="PF00528">
    <property type="entry name" value="BPD_transp_1"/>
    <property type="match status" value="1"/>
</dbReference>
<evidence type="ECO:0000256" key="5">
    <source>
        <dbReference type="ARBA" id="ARBA00022597"/>
    </source>
</evidence>
<comment type="caution">
    <text evidence="12">The sequence shown here is derived from an EMBL/GenBank/DDBJ whole genome shotgun (WGS) entry which is preliminary data.</text>
</comment>
<dbReference type="PANTHER" id="PTHR32243">
    <property type="entry name" value="MALTOSE TRANSPORT SYSTEM PERMEASE-RELATED"/>
    <property type="match status" value="1"/>
</dbReference>
<dbReference type="Gene3D" id="1.10.3720.10">
    <property type="entry name" value="MetI-like"/>
    <property type="match status" value="1"/>
</dbReference>